<sequence length="334" mass="34482">MPHISVSAPTRIADLGGWTDTWFAGHGAVCHLAVWPGVDVSVGAERGPAGVQVRLRNFDREWHWSAGTPPQVCPDPLIGACLDEAEVPEGAWVLDVGSQVPPGASMGTSASVCVAVLAALDRLRGTALDPASLARRAHLVETRRLSQQSGIQDQWAAAAGGPALIEMAAYPSARRTSLTLSPETTAALDARLLVVLLARGHDSSAVHRQVVEALQHAGAGDARLEALRRCAHEGAAALVADDLDTYGAVLTRNTGIQAQLHASLVSAEAHVVIEAVCGPDAIGWKVNGAGGAGGSITVLAASAESRARLVAALGSRCPWATHLDVRLARTGVTA</sequence>
<reference evidence="5 6" key="1">
    <citation type="journal article" date="2016" name="Genome Announc.">
        <title>First Complete Genome Sequence of a Subdivision 6 Acidobacterium Strain.</title>
        <authorList>
            <person name="Huang S."/>
            <person name="Vieira S."/>
            <person name="Bunk B."/>
            <person name="Riedel T."/>
            <person name="Sproer C."/>
            <person name="Overmann J."/>
        </authorList>
    </citation>
    <scope>NUCLEOTIDE SEQUENCE [LARGE SCALE GENOMIC DNA]</scope>
    <source>
        <strain evidence="6">DSM 100886 HEG_-6_39</strain>
    </source>
</reference>
<accession>A0A143PN49</accession>
<dbReference type="GO" id="GO:0016301">
    <property type="term" value="F:kinase activity"/>
    <property type="evidence" value="ECO:0007669"/>
    <property type="project" value="UniProtKB-KW"/>
</dbReference>
<keyword evidence="1" id="KW-0547">Nucleotide-binding</keyword>
<keyword evidence="3" id="KW-0067">ATP-binding</keyword>
<evidence type="ECO:0000256" key="2">
    <source>
        <dbReference type="ARBA" id="ARBA00022777"/>
    </source>
</evidence>
<dbReference type="Pfam" id="PF00288">
    <property type="entry name" value="GHMP_kinases_N"/>
    <property type="match status" value="1"/>
</dbReference>
<feature type="domain" description="GHMP kinase N-terminal" evidence="4">
    <location>
        <begin position="94"/>
        <end position="161"/>
    </location>
</feature>
<organism evidence="5 6">
    <name type="scientific">Luteitalea pratensis</name>
    <dbReference type="NCBI Taxonomy" id="1855912"/>
    <lineage>
        <taxon>Bacteria</taxon>
        <taxon>Pseudomonadati</taxon>
        <taxon>Acidobacteriota</taxon>
        <taxon>Vicinamibacteria</taxon>
        <taxon>Vicinamibacterales</taxon>
        <taxon>Vicinamibacteraceae</taxon>
        <taxon>Luteitalea</taxon>
    </lineage>
</organism>
<proteinExistence type="predicted"/>
<dbReference type="InterPro" id="IPR036554">
    <property type="entry name" value="GHMP_kinase_C_sf"/>
</dbReference>
<evidence type="ECO:0000259" key="4">
    <source>
        <dbReference type="Pfam" id="PF00288"/>
    </source>
</evidence>
<dbReference type="OrthoDB" id="183397at2"/>
<keyword evidence="6" id="KW-1185">Reference proteome</keyword>
<dbReference type="RefSeq" id="WP_110171603.1">
    <property type="nucleotide sequence ID" value="NZ_CP015136.1"/>
</dbReference>
<dbReference type="InterPro" id="IPR020568">
    <property type="entry name" value="Ribosomal_Su5_D2-typ_SF"/>
</dbReference>
<name>A0A143PN49_LUTPR</name>
<evidence type="ECO:0000313" key="5">
    <source>
        <dbReference type="EMBL" id="AMY09901.1"/>
    </source>
</evidence>
<keyword evidence="2 5" id="KW-0808">Transferase</keyword>
<evidence type="ECO:0000256" key="1">
    <source>
        <dbReference type="ARBA" id="ARBA00022741"/>
    </source>
</evidence>
<dbReference type="SUPFAM" id="SSF54211">
    <property type="entry name" value="Ribosomal protein S5 domain 2-like"/>
    <property type="match status" value="1"/>
</dbReference>
<protein>
    <submittedName>
        <fullName evidence="5">Mevalonate kinase</fullName>
    </submittedName>
</protein>
<dbReference type="GO" id="GO:0005524">
    <property type="term" value="F:ATP binding"/>
    <property type="evidence" value="ECO:0007669"/>
    <property type="project" value="UniProtKB-KW"/>
</dbReference>
<dbReference type="EMBL" id="CP015136">
    <property type="protein sequence ID" value="AMY09901.1"/>
    <property type="molecule type" value="Genomic_DNA"/>
</dbReference>
<dbReference type="InterPro" id="IPR001174">
    <property type="entry name" value="HddA/FKP"/>
</dbReference>
<keyword evidence="2 5" id="KW-0418">Kinase</keyword>
<dbReference type="AlphaFoldDB" id="A0A143PN49"/>
<reference evidence="6" key="2">
    <citation type="submission" date="2016-04" db="EMBL/GenBank/DDBJ databases">
        <title>First Complete Genome Sequence of a Subdivision 6 Acidobacterium.</title>
        <authorList>
            <person name="Huang S."/>
            <person name="Vieira S."/>
            <person name="Bunk B."/>
            <person name="Riedel T."/>
            <person name="Sproeer C."/>
            <person name="Overmann J."/>
        </authorList>
    </citation>
    <scope>NUCLEOTIDE SEQUENCE [LARGE SCALE GENOMIC DNA]</scope>
    <source>
        <strain evidence="6">DSM 100886 HEG_-6_39</strain>
    </source>
</reference>
<dbReference type="InterPro" id="IPR006204">
    <property type="entry name" value="GHMP_kinase_N_dom"/>
</dbReference>
<gene>
    <name evidence="5" type="ORF">LuPra_03128</name>
</gene>
<evidence type="ECO:0000256" key="3">
    <source>
        <dbReference type="ARBA" id="ARBA00022840"/>
    </source>
</evidence>
<dbReference type="SUPFAM" id="SSF55060">
    <property type="entry name" value="GHMP Kinase, C-terminal domain"/>
    <property type="match status" value="1"/>
</dbReference>
<dbReference type="PRINTS" id="PR00960">
    <property type="entry name" value="LMBPPROTEIN"/>
</dbReference>
<dbReference type="Gene3D" id="3.30.230.120">
    <property type="match status" value="1"/>
</dbReference>
<dbReference type="STRING" id="1855912.LuPra_03128"/>
<dbReference type="KEGG" id="abac:LuPra_03128"/>
<evidence type="ECO:0000313" key="6">
    <source>
        <dbReference type="Proteomes" id="UP000076079"/>
    </source>
</evidence>
<dbReference type="Proteomes" id="UP000076079">
    <property type="component" value="Chromosome"/>
</dbReference>